<dbReference type="STRING" id="240427.AYR62_05200"/>
<keyword evidence="11" id="KW-1185">Reference proteome</keyword>
<dbReference type="GO" id="GO:0140359">
    <property type="term" value="F:ABC-type transporter activity"/>
    <property type="evidence" value="ECO:0007669"/>
    <property type="project" value="InterPro"/>
</dbReference>
<keyword evidence="4 8" id="KW-1003">Cell membrane</keyword>
<evidence type="ECO:0000256" key="5">
    <source>
        <dbReference type="ARBA" id="ARBA00022692"/>
    </source>
</evidence>
<evidence type="ECO:0000256" key="1">
    <source>
        <dbReference type="ARBA" id="ARBA00004651"/>
    </source>
</evidence>
<feature type="transmembrane region" description="Helical" evidence="8">
    <location>
        <begin position="71"/>
        <end position="89"/>
    </location>
</feature>
<reference evidence="10 11" key="1">
    <citation type="submission" date="2016-03" db="EMBL/GenBank/DDBJ databases">
        <title>Pediococcus and Lactobacillus from brewery environment - whole genome sequencing and assembly.</title>
        <authorList>
            <person name="Behr J."/>
            <person name="Geissler A.J."/>
            <person name="Vogel R.F."/>
        </authorList>
    </citation>
    <scope>NUCLEOTIDE SEQUENCE [LARGE SCALE GENOMIC DNA]</scope>
    <source>
        <strain evidence="10 11">TMW 1.1995</strain>
    </source>
</reference>
<organism evidence="10 11">
    <name type="scientific">Secundilactobacillus paracollinoides</name>
    <dbReference type="NCBI Taxonomy" id="240427"/>
    <lineage>
        <taxon>Bacteria</taxon>
        <taxon>Bacillati</taxon>
        <taxon>Bacillota</taxon>
        <taxon>Bacilli</taxon>
        <taxon>Lactobacillales</taxon>
        <taxon>Lactobacillaceae</taxon>
        <taxon>Secundilactobacillus</taxon>
    </lineage>
</organism>
<keyword evidence="3 8" id="KW-0813">Transport</keyword>
<comment type="subcellular location">
    <subcellularLocation>
        <location evidence="1 8">Cell membrane</location>
        <topology evidence="1 8">Multi-pass membrane protein</topology>
    </subcellularLocation>
</comment>
<dbReference type="PANTHER" id="PTHR30413">
    <property type="entry name" value="INNER MEMBRANE TRANSPORT PERMEASE"/>
    <property type="match status" value="1"/>
</dbReference>
<evidence type="ECO:0000256" key="2">
    <source>
        <dbReference type="ARBA" id="ARBA00007783"/>
    </source>
</evidence>
<dbReference type="OrthoDB" id="9794365at2"/>
<dbReference type="AlphaFoldDB" id="A0A1B2J0G3"/>
<feature type="transmembrane region" description="Helical" evidence="8">
    <location>
        <begin position="117"/>
        <end position="138"/>
    </location>
</feature>
<dbReference type="Proteomes" id="UP000093267">
    <property type="component" value="Chromosome"/>
</dbReference>
<accession>A0A1B2J0G3</accession>
<dbReference type="KEGG" id="lpd:AYR62_05200"/>
<evidence type="ECO:0000313" key="10">
    <source>
        <dbReference type="EMBL" id="ANZ67826.1"/>
    </source>
</evidence>
<evidence type="ECO:0000256" key="3">
    <source>
        <dbReference type="ARBA" id="ARBA00022448"/>
    </source>
</evidence>
<name>A0A1B2J0G3_9LACO</name>
<comment type="caution">
    <text evidence="8">Lacks conserved residue(s) required for the propagation of feature annotation.</text>
</comment>
<feature type="transmembrane region" description="Helical" evidence="8">
    <location>
        <begin position="150"/>
        <end position="173"/>
    </location>
</feature>
<dbReference type="GO" id="GO:0015920">
    <property type="term" value="P:lipopolysaccharide transport"/>
    <property type="evidence" value="ECO:0007669"/>
    <property type="project" value="TreeGrafter"/>
</dbReference>
<evidence type="ECO:0000256" key="7">
    <source>
        <dbReference type="ARBA" id="ARBA00023136"/>
    </source>
</evidence>
<dbReference type="GO" id="GO:0005886">
    <property type="term" value="C:plasma membrane"/>
    <property type="evidence" value="ECO:0007669"/>
    <property type="project" value="UniProtKB-SubCell"/>
</dbReference>
<keyword evidence="5 8" id="KW-0812">Transmembrane</keyword>
<feature type="transmembrane region" description="Helical" evidence="8">
    <location>
        <begin position="241"/>
        <end position="259"/>
    </location>
</feature>
<keyword evidence="6 8" id="KW-1133">Transmembrane helix</keyword>
<protein>
    <recommendedName>
        <fullName evidence="8">Transport permease protein</fullName>
    </recommendedName>
</protein>
<dbReference type="Pfam" id="PF01061">
    <property type="entry name" value="ABC2_membrane"/>
    <property type="match status" value="1"/>
</dbReference>
<comment type="similarity">
    <text evidence="2 8">Belongs to the ABC-2 integral membrane protein family.</text>
</comment>
<dbReference type="EMBL" id="CP014924">
    <property type="protein sequence ID" value="ANZ67826.1"/>
    <property type="molecule type" value="Genomic_DNA"/>
</dbReference>
<evidence type="ECO:0000256" key="6">
    <source>
        <dbReference type="ARBA" id="ARBA00022989"/>
    </source>
</evidence>
<evidence type="ECO:0000313" key="11">
    <source>
        <dbReference type="Proteomes" id="UP000093267"/>
    </source>
</evidence>
<feature type="domain" description="ABC transmembrane type-2" evidence="9">
    <location>
        <begin position="35"/>
        <end position="261"/>
    </location>
</feature>
<proteinExistence type="inferred from homology"/>
<keyword evidence="7 8" id="KW-0472">Membrane</keyword>
<evidence type="ECO:0000256" key="4">
    <source>
        <dbReference type="ARBA" id="ARBA00022475"/>
    </source>
</evidence>
<dbReference type="InterPro" id="IPR047817">
    <property type="entry name" value="ABC2_TM_bact-type"/>
</dbReference>
<gene>
    <name evidence="10" type="ORF">AYR63_12220</name>
</gene>
<evidence type="ECO:0000256" key="8">
    <source>
        <dbReference type="RuleBase" id="RU361157"/>
    </source>
</evidence>
<dbReference type="InterPro" id="IPR013525">
    <property type="entry name" value="ABC2_TM"/>
</dbReference>
<sequence>MKEVATLFKEQFKNMGIVFRISRYEDMASYQSHYLGLVWEYLYPLIQICIYWLVFGVGLKRSGTTGGADYLPWMVIGITPWFFMNRATLDASKSIYQRVNIVSKMKFPVSILPSIRIISNLSSFWTMLVVSVFVGFLYGMRPNIYWFQSIYYFFAMMMLMLAFGIFNSAVSVLVRDYHILLQSVMRMLFYLSGVLFNFETGSFPPVIVRIMQVNPFFYVVSGFRETLFGQGWFWQRPTLTLSFWFFVLFFLLIGSHLHYKFRSRFVDLI</sequence>
<feature type="transmembrane region" description="Helical" evidence="8">
    <location>
        <begin position="41"/>
        <end position="59"/>
    </location>
</feature>
<evidence type="ECO:0000259" key="9">
    <source>
        <dbReference type="PROSITE" id="PS51012"/>
    </source>
</evidence>
<dbReference type="PANTHER" id="PTHR30413:SF10">
    <property type="entry name" value="CAPSULE POLYSACCHARIDE EXPORT INNER-MEMBRANE PROTEIN CTRC"/>
    <property type="match status" value="1"/>
</dbReference>
<dbReference type="RefSeq" id="WP_054710480.1">
    <property type="nucleotide sequence ID" value="NZ_CP014912.1"/>
</dbReference>
<dbReference type="PROSITE" id="PS51012">
    <property type="entry name" value="ABC_TM2"/>
    <property type="match status" value="1"/>
</dbReference>